<keyword evidence="6" id="KW-1185">Reference proteome</keyword>
<dbReference type="Gene3D" id="3.50.30.90">
    <property type="match status" value="1"/>
</dbReference>
<gene>
    <name evidence="4" type="ORF">AF333_03075</name>
    <name evidence="5" type="ORF">SAMN04487909_104183</name>
</gene>
<evidence type="ECO:0000313" key="7">
    <source>
        <dbReference type="Proteomes" id="UP000182836"/>
    </source>
</evidence>
<accession>A0A0M0GXC2</accession>
<evidence type="ECO:0000259" key="1">
    <source>
        <dbReference type="Pfam" id="PF09940"/>
    </source>
</evidence>
<reference evidence="4 6" key="1">
    <citation type="submission" date="2015-07" db="EMBL/GenBank/DDBJ databases">
        <title>Fjat-14205 dsm 2895.</title>
        <authorList>
            <person name="Liu B."/>
            <person name="Wang J."/>
            <person name="Zhu Y."/>
            <person name="Liu G."/>
            <person name="Chen Q."/>
            <person name="Chen Z."/>
            <person name="Lan J."/>
            <person name="Che J."/>
            <person name="Ge C."/>
            <person name="Shi H."/>
            <person name="Pan Z."/>
            <person name="Liu X."/>
        </authorList>
    </citation>
    <scope>NUCLEOTIDE SEQUENCE [LARGE SCALE GENOMIC DNA]</scope>
    <source>
        <strain evidence="4 6">DSM 2895</strain>
    </source>
</reference>
<dbReference type="Gene3D" id="1.10.10.10">
    <property type="entry name" value="Winged helix-like DNA-binding domain superfamily/Winged helix DNA-binding domain"/>
    <property type="match status" value="1"/>
</dbReference>
<evidence type="ECO:0000313" key="4">
    <source>
        <dbReference type="EMBL" id="KON94625.1"/>
    </source>
</evidence>
<evidence type="ECO:0000313" key="5">
    <source>
        <dbReference type="EMBL" id="SDI48378.1"/>
    </source>
</evidence>
<dbReference type="Proteomes" id="UP000182836">
    <property type="component" value="Unassembled WGS sequence"/>
</dbReference>
<evidence type="ECO:0000259" key="2">
    <source>
        <dbReference type="Pfam" id="PF16221"/>
    </source>
</evidence>
<dbReference type="InterPro" id="IPR032622">
    <property type="entry name" value="UCP01524_HTH"/>
</dbReference>
<organism evidence="4 6">
    <name type="scientific">Aneurinibacillus migulanus</name>
    <name type="common">Bacillus migulanus</name>
    <dbReference type="NCBI Taxonomy" id="47500"/>
    <lineage>
        <taxon>Bacteria</taxon>
        <taxon>Bacillati</taxon>
        <taxon>Bacillota</taxon>
        <taxon>Bacilli</taxon>
        <taxon>Bacillales</taxon>
        <taxon>Paenibacillaceae</taxon>
        <taxon>Aneurinibacillus group</taxon>
        <taxon>Aneurinibacillus</taxon>
    </lineage>
</organism>
<keyword evidence="5" id="KW-0645">Protease</keyword>
<dbReference type="PIRSF" id="PIRSF015244">
    <property type="entry name" value="UCP015244"/>
    <property type="match status" value="1"/>
</dbReference>
<dbReference type="GO" id="GO:0004177">
    <property type="term" value="F:aminopeptidase activity"/>
    <property type="evidence" value="ECO:0007669"/>
    <property type="project" value="UniProtKB-KW"/>
</dbReference>
<dbReference type="Proteomes" id="UP000037269">
    <property type="component" value="Unassembled WGS sequence"/>
</dbReference>
<protein>
    <submittedName>
        <fullName evidence="5">Aminopeptidase-like domain-containing protein</fullName>
    </submittedName>
</protein>
<dbReference type="InterPro" id="IPR032610">
    <property type="entry name" value="DUF2172"/>
</dbReference>
<dbReference type="PATRIC" id="fig|47500.9.peg.1691"/>
<evidence type="ECO:0000313" key="6">
    <source>
        <dbReference type="Proteomes" id="UP000037269"/>
    </source>
</evidence>
<dbReference type="Pfam" id="PF16221">
    <property type="entry name" value="HTH_47"/>
    <property type="match status" value="1"/>
</dbReference>
<dbReference type="RefSeq" id="WP_043067669.1">
    <property type="nucleotide sequence ID" value="NZ_BJOA01000081.1"/>
</dbReference>
<evidence type="ECO:0000259" key="3">
    <source>
        <dbReference type="Pfam" id="PF16254"/>
    </source>
</evidence>
<name>A0A0M0GXC2_ANEMI</name>
<keyword evidence="5" id="KW-0378">Hydrolase</keyword>
<dbReference type="InterPro" id="IPR032589">
    <property type="entry name" value="DUF4910"/>
</dbReference>
<sequence length="467" mass="54075">MRTDEINKQQELIEMDRLFDRLFPICRSITGPGLRETLSILREYVPLDTLHVPTGTKVLDWEIPQEWRIRAGWLKGPDGRKIVDFSDSNLHVINYSEPVDEHFSLKELKPHLHTLPHLPDAIPYVISYYKRRWGFCLPYRVYETLPEGQYHAYIDSEFVHGELTMAHAILPGESEKEILISSYICHPSMANNELSGPIVAAFLYRRLAAWKDRRFTYRFVFVPETIGSISYLHHFGHEMKEKVHTGLVLTCLGGTGKNKEEIPLSYKYSRKEHAPIDEIVAHLFEKGVIEGNTRPFTPAFGSDERQYCSPGFNLPIGQMARMVYGWYEGYHNSLDTKEFMTIEALYRSVNEIENVLYAVELDGYYVNKRPYGEIKLDKHNLYPDMNGPSMRGKSNNTVVDGKTFLHRLLTMLNYADGEHTLREIAVRCSCSILDMKPIIRTLQEKNLLVGPFVEKRGISWYEQNGYI</sequence>
<reference evidence="5 7" key="2">
    <citation type="submission" date="2016-10" db="EMBL/GenBank/DDBJ databases">
        <authorList>
            <person name="de Groot N.N."/>
        </authorList>
    </citation>
    <scope>NUCLEOTIDE SEQUENCE [LARGE SCALE GENOMIC DNA]</scope>
    <source>
        <strain evidence="5 7">DSM 2895</strain>
    </source>
</reference>
<feature type="domain" description="DUF2172" evidence="1">
    <location>
        <begin position="66"/>
        <end position="157"/>
    </location>
</feature>
<dbReference type="Pfam" id="PF09940">
    <property type="entry name" value="DUF2172"/>
    <property type="match status" value="1"/>
</dbReference>
<dbReference type="InterPro" id="IPR036388">
    <property type="entry name" value="WH-like_DNA-bd_sf"/>
</dbReference>
<dbReference type="Gene3D" id="3.40.630.10">
    <property type="entry name" value="Zn peptidases"/>
    <property type="match status" value="1"/>
</dbReference>
<feature type="domain" description="DUF4910" evidence="3">
    <location>
        <begin position="18"/>
        <end position="360"/>
    </location>
</feature>
<dbReference type="SUPFAM" id="SSF53187">
    <property type="entry name" value="Zn-dependent exopeptidases"/>
    <property type="match status" value="1"/>
</dbReference>
<proteinExistence type="predicted"/>
<keyword evidence="5" id="KW-0031">Aminopeptidase</keyword>
<dbReference type="AlphaFoldDB" id="A0A0M0GXC2"/>
<dbReference type="EMBL" id="LGUG01000004">
    <property type="protein sequence ID" value="KON94625.1"/>
    <property type="molecule type" value="Genomic_DNA"/>
</dbReference>
<feature type="domain" description="UCP01524 winged helix-turn-helix" evidence="2">
    <location>
        <begin position="365"/>
        <end position="449"/>
    </location>
</feature>
<dbReference type="InterPro" id="IPR012353">
    <property type="entry name" value="UCP015244"/>
</dbReference>
<dbReference type="Pfam" id="PF16254">
    <property type="entry name" value="DUF4910"/>
    <property type="match status" value="1"/>
</dbReference>
<dbReference type="STRING" id="47500.AF333_03075"/>
<dbReference type="EMBL" id="FNED01000004">
    <property type="protein sequence ID" value="SDI48378.1"/>
    <property type="molecule type" value="Genomic_DNA"/>
</dbReference>